<protein>
    <recommendedName>
        <fullName evidence="3">Heterokaryon incompatibility domain-containing protein</fullName>
    </recommendedName>
</protein>
<name>A0A2J6PSM3_9HELO</name>
<proteinExistence type="predicted"/>
<gene>
    <name evidence="1" type="ORF">NA56DRAFT_708230</name>
</gene>
<evidence type="ECO:0000313" key="2">
    <source>
        <dbReference type="Proteomes" id="UP000235672"/>
    </source>
</evidence>
<dbReference type="STRING" id="1745343.A0A2J6PSM3"/>
<dbReference type="AlphaFoldDB" id="A0A2J6PSM3"/>
<sequence>MAFEFTRMFDSSHNDHCPFSINPPELDSLQQRGHTLGLSHGDPNSRPLDHWHAVWCLLRRPWFHRVWIIQEVAMASEALVVCGEHTCDWEALSTMAQIFRRNCLFSLIGISTVQAIPLVADLRQEIKREKFIKIPFLGLLITTRSFSSTDPRDQVFGISGLAIPRPTEPQEV</sequence>
<dbReference type="InterPro" id="IPR052895">
    <property type="entry name" value="HetReg/Transcr_Mod"/>
</dbReference>
<dbReference type="Proteomes" id="UP000235672">
    <property type="component" value="Unassembled WGS sequence"/>
</dbReference>
<evidence type="ECO:0000313" key="1">
    <source>
        <dbReference type="EMBL" id="PMD17012.1"/>
    </source>
</evidence>
<evidence type="ECO:0008006" key="3">
    <source>
        <dbReference type="Google" id="ProtNLM"/>
    </source>
</evidence>
<dbReference type="PANTHER" id="PTHR24148:SF64">
    <property type="entry name" value="HETEROKARYON INCOMPATIBILITY DOMAIN-CONTAINING PROTEIN"/>
    <property type="match status" value="1"/>
</dbReference>
<accession>A0A2J6PSM3</accession>
<dbReference type="PANTHER" id="PTHR24148">
    <property type="entry name" value="ANKYRIN REPEAT DOMAIN-CONTAINING PROTEIN 39 HOMOLOG-RELATED"/>
    <property type="match status" value="1"/>
</dbReference>
<dbReference type="OrthoDB" id="3565383at2759"/>
<organism evidence="1 2">
    <name type="scientific">Hyaloscypha hepaticicola</name>
    <dbReference type="NCBI Taxonomy" id="2082293"/>
    <lineage>
        <taxon>Eukaryota</taxon>
        <taxon>Fungi</taxon>
        <taxon>Dikarya</taxon>
        <taxon>Ascomycota</taxon>
        <taxon>Pezizomycotina</taxon>
        <taxon>Leotiomycetes</taxon>
        <taxon>Helotiales</taxon>
        <taxon>Hyaloscyphaceae</taxon>
        <taxon>Hyaloscypha</taxon>
    </lineage>
</organism>
<dbReference type="EMBL" id="KZ613502">
    <property type="protein sequence ID" value="PMD17012.1"/>
    <property type="molecule type" value="Genomic_DNA"/>
</dbReference>
<reference evidence="1 2" key="1">
    <citation type="submission" date="2016-05" db="EMBL/GenBank/DDBJ databases">
        <title>A degradative enzymes factory behind the ericoid mycorrhizal symbiosis.</title>
        <authorList>
            <consortium name="DOE Joint Genome Institute"/>
            <person name="Martino E."/>
            <person name="Morin E."/>
            <person name="Grelet G."/>
            <person name="Kuo A."/>
            <person name="Kohler A."/>
            <person name="Daghino S."/>
            <person name="Barry K."/>
            <person name="Choi C."/>
            <person name="Cichocki N."/>
            <person name="Clum A."/>
            <person name="Copeland A."/>
            <person name="Hainaut M."/>
            <person name="Haridas S."/>
            <person name="Labutti K."/>
            <person name="Lindquist E."/>
            <person name="Lipzen A."/>
            <person name="Khouja H.-R."/>
            <person name="Murat C."/>
            <person name="Ohm R."/>
            <person name="Olson A."/>
            <person name="Spatafora J."/>
            <person name="Veneault-Fourrey C."/>
            <person name="Henrissat B."/>
            <person name="Grigoriev I."/>
            <person name="Martin F."/>
            <person name="Perotto S."/>
        </authorList>
    </citation>
    <scope>NUCLEOTIDE SEQUENCE [LARGE SCALE GENOMIC DNA]</scope>
    <source>
        <strain evidence="1 2">UAMH 7357</strain>
    </source>
</reference>
<keyword evidence="2" id="KW-1185">Reference proteome</keyword>